<evidence type="ECO:0000256" key="2">
    <source>
        <dbReference type="HAMAP-Rule" id="MF_00386"/>
    </source>
</evidence>
<dbReference type="NCBIfam" id="TIGR00278">
    <property type="entry name" value="membrane protein insertion efficiency factor YidD"/>
    <property type="match status" value="1"/>
</dbReference>
<keyword evidence="2" id="KW-1003">Cell membrane</keyword>
<sequence>MAAKCMIALVRFYQKYLSPLKVKTHCIYYPTCSQYALEAITKYGALKGGWLALKRILRCHPFAKGGYDPVP</sequence>
<comment type="subcellular location">
    <subcellularLocation>
        <location evidence="2">Cell membrane</location>
        <topology evidence="2">Peripheral membrane protein</topology>
        <orientation evidence="2">Cytoplasmic side</orientation>
    </subcellularLocation>
</comment>
<comment type="function">
    <text evidence="2">Could be involved in insertion of integral membrane proteins into the membrane.</text>
</comment>
<dbReference type="Proteomes" id="UP000823863">
    <property type="component" value="Unassembled WGS sequence"/>
</dbReference>
<name>A0A9D2TDG7_9FIRM</name>
<proteinExistence type="inferred from homology"/>
<gene>
    <name evidence="3" type="primary">yidD</name>
    <name evidence="3" type="ORF">H9931_00030</name>
</gene>
<accession>A0A9D2TDG7</accession>
<dbReference type="Pfam" id="PF01809">
    <property type="entry name" value="YidD"/>
    <property type="match status" value="1"/>
</dbReference>
<dbReference type="InterPro" id="IPR002696">
    <property type="entry name" value="Membr_insert_effic_factor_YidD"/>
</dbReference>
<evidence type="ECO:0000313" key="4">
    <source>
        <dbReference type="Proteomes" id="UP000823863"/>
    </source>
</evidence>
<keyword evidence="1 2" id="KW-0472">Membrane</keyword>
<dbReference type="HAMAP" id="MF_00386">
    <property type="entry name" value="UPF0161_YidD"/>
    <property type="match status" value="1"/>
</dbReference>
<reference evidence="3" key="2">
    <citation type="submission" date="2021-04" db="EMBL/GenBank/DDBJ databases">
        <authorList>
            <person name="Gilroy R."/>
        </authorList>
    </citation>
    <scope>NUCLEOTIDE SEQUENCE</scope>
    <source>
        <strain evidence="3">CHK198-12963</strain>
    </source>
</reference>
<dbReference type="SMART" id="SM01234">
    <property type="entry name" value="Haemolytic"/>
    <property type="match status" value="1"/>
</dbReference>
<dbReference type="PANTHER" id="PTHR33383:SF1">
    <property type="entry name" value="MEMBRANE PROTEIN INSERTION EFFICIENCY FACTOR-RELATED"/>
    <property type="match status" value="1"/>
</dbReference>
<comment type="similarity">
    <text evidence="2">Belongs to the UPF0161 family.</text>
</comment>
<evidence type="ECO:0000313" key="3">
    <source>
        <dbReference type="EMBL" id="HJC65096.1"/>
    </source>
</evidence>
<dbReference type="GO" id="GO:0005886">
    <property type="term" value="C:plasma membrane"/>
    <property type="evidence" value="ECO:0007669"/>
    <property type="project" value="UniProtKB-SubCell"/>
</dbReference>
<dbReference type="EMBL" id="DWWB01000001">
    <property type="protein sequence ID" value="HJC65096.1"/>
    <property type="molecule type" value="Genomic_DNA"/>
</dbReference>
<reference evidence="3" key="1">
    <citation type="journal article" date="2021" name="PeerJ">
        <title>Extensive microbial diversity within the chicken gut microbiome revealed by metagenomics and culture.</title>
        <authorList>
            <person name="Gilroy R."/>
            <person name="Ravi A."/>
            <person name="Getino M."/>
            <person name="Pursley I."/>
            <person name="Horton D.L."/>
            <person name="Alikhan N.F."/>
            <person name="Baker D."/>
            <person name="Gharbi K."/>
            <person name="Hall N."/>
            <person name="Watson M."/>
            <person name="Adriaenssens E.M."/>
            <person name="Foster-Nyarko E."/>
            <person name="Jarju S."/>
            <person name="Secka A."/>
            <person name="Antonio M."/>
            <person name="Oren A."/>
            <person name="Chaudhuri R.R."/>
            <person name="La Ragione R."/>
            <person name="Hildebrand F."/>
            <person name="Pallen M.J."/>
        </authorList>
    </citation>
    <scope>NUCLEOTIDE SEQUENCE</scope>
    <source>
        <strain evidence="3">CHK198-12963</strain>
    </source>
</reference>
<protein>
    <recommendedName>
        <fullName evidence="2">Putative membrane protein insertion efficiency factor</fullName>
    </recommendedName>
</protein>
<comment type="caution">
    <text evidence="3">The sequence shown here is derived from an EMBL/GenBank/DDBJ whole genome shotgun (WGS) entry which is preliminary data.</text>
</comment>
<evidence type="ECO:0000256" key="1">
    <source>
        <dbReference type="ARBA" id="ARBA00023136"/>
    </source>
</evidence>
<dbReference type="AlphaFoldDB" id="A0A9D2TDG7"/>
<dbReference type="PANTHER" id="PTHR33383">
    <property type="entry name" value="MEMBRANE PROTEIN INSERTION EFFICIENCY FACTOR-RELATED"/>
    <property type="match status" value="1"/>
</dbReference>
<organism evidence="3 4">
    <name type="scientific">Candidatus Enterocloster excrementigallinarum</name>
    <dbReference type="NCBI Taxonomy" id="2838558"/>
    <lineage>
        <taxon>Bacteria</taxon>
        <taxon>Bacillati</taxon>
        <taxon>Bacillota</taxon>
        <taxon>Clostridia</taxon>
        <taxon>Lachnospirales</taxon>
        <taxon>Lachnospiraceae</taxon>
        <taxon>Enterocloster</taxon>
    </lineage>
</organism>